<name>A0AC34GQX4_9BILA</name>
<protein>
    <submittedName>
        <fullName evidence="2">Phytanoyl-CoA hydroxylase-interacting protein-like C-terminal domain-containing protein</fullName>
    </submittedName>
</protein>
<accession>A0AC34GQX4</accession>
<organism evidence="1 2">
    <name type="scientific">Panagrolaimus sp. ES5</name>
    <dbReference type="NCBI Taxonomy" id="591445"/>
    <lineage>
        <taxon>Eukaryota</taxon>
        <taxon>Metazoa</taxon>
        <taxon>Ecdysozoa</taxon>
        <taxon>Nematoda</taxon>
        <taxon>Chromadorea</taxon>
        <taxon>Rhabditida</taxon>
        <taxon>Tylenchina</taxon>
        <taxon>Panagrolaimomorpha</taxon>
        <taxon>Panagrolaimoidea</taxon>
        <taxon>Panagrolaimidae</taxon>
        <taxon>Panagrolaimus</taxon>
    </lineage>
</organism>
<reference evidence="2" key="1">
    <citation type="submission" date="2022-11" db="UniProtKB">
        <authorList>
            <consortium name="WormBaseParasite"/>
        </authorList>
    </citation>
    <scope>IDENTIFICATION</scope>
</reference>
<proteinExistence type="predicted"/>
<dbReference type="WBParaSite" id="ES5_v2.g6921.t1">
    <property type="protein sequence ID" value="ES5_v2.g6921.t1"/>
    <property type="gene ID" value="ES5_v2.g6921"/>
</dbReference>
<evidence type="ECO:0000313" key="2">
    <source>
        <dbReference type="WBParaSite" id="ES5_v2.g6921.t1"/>
    </source>
</evidence>
<dbReference type="Proteomes" id="UP000887579">
    <property type="component" value="Unplaced"/>
</dbReference>
<evidence type="ECO:0000313" key="1">
    <source>
        <dbReference type="Proteomes" id="UP000887579"/>
    </source>
</evidence>
<sequence length="556" mass="63520">MWNDETWKPWAQQDLHYRPIHPVHRSAAAPPYALSSSSRPPLPSSSFHPYGRPDRVVPYAKPSYFSEINPPPIPYHRNPVSRPDYWTPRALPPFVPLKTPHVELWKDFGAPSKPIEVIFYARKSAKECSVRWQKPALAPQLAQSHVIKVFENEKLLDTAELDRNTNEYSFKTQPGVFYTCEFRIKDARGINAAEGTIRLRATFSLNEMEELLRKALDYVCVSRPQMHPFRILYRCKPQCYWDDIQVRSENVMRKYIKDDNGQAANPTNGMIFGLFFSARLLANGSLPPSSPFGNVRMSLPAEVLLDPERVNMYFSDFYCNRLTHYVTIVICIKGSRTDAFCMDKLVPIAPSNPFVKVVYGPRGYEFYVNKTVWVEIYYTENVPLCWGKFDRVIATGLGTSRLGGLPHNKTCTVCNLYPIGKKGTTPLDEGTYEEDQNEIVAQQHLEKMIASMSNTELSTQECEDIVFLVSDLVDQIAYDNDVTFTVQKDGSIFGNESLPVETALNILDEESVDEHPTTKGISSKIRDLHEAVTKRLDRVQSMIANRKNIIKKIFRK</sequence>